<protein>
    <submittedName>
        <fullName evidence="1">Uncharacterized protein</fullName>
    </submittedName>
</protein>
<proteinExistence type="predicted"/>
<comment type="caution">
    <text evidence="1">The sequence shown here is derived from an EMBL/GenBank/DDBJ whole genome shotgun (WGS) entry which is preliminary data.</text>
</comment>
<evidence type="ECO:0000313" key="1">
    <source>
        <dbReference type="EMBL" id="MDQ0472670.1"/>
    </source>
</evidence>
<accession>A0ABU0JEH0</accession>
<sequence>MLVSAKNAVVSLGVSCQTAHQIRRHHRLIATALNDQDLKWQSSFFDNLITPPSAVVSLFSSGDISEVRAEEIGMYQRVVWSNHGLFFWHEQ</sequence>
<evidence type="ECO:0000313" key="2">
    <source>
        <dbReference type="Proteomes" id="UP001242480"/>
    </source>
</evidence>
<dbReference type="EMBL" id="JAUSVX010000013">
    <property type="protein sequence ID" value="MDQ0472670.1"/>
    <property type="molecule type" value="Genomic_DNA"/>
</dbReference>
<reference evidence="1 2" key="1">
    <citation type="submission" date="2023-07" db="EMBL/GenBank/DDBJ databases">
        <title>Genomic Encyclopedia of Type Strains, Phase IV (KMG-IV): sequencing the most valuable type-strain genomes for metagenomic binning, comparative biology and taxonomic classification.</title>
        <authorList>
            <person name="Goeker M."/>
        </authorList>
    </citation>
    <scope>NUCLEOTIDE SEQUENCE [LARGE SCALE GENOMIC DNA]</scope>
    <source>
        <strain evidence="1 2">DSM 19619</strain>
    </source>
</reference>
<keyword evidence="2" id="KW-1185">Reference proteome</keyword>
<name>A0ABU0JEH0_9HYPH</name>
<organism evidence="1 2">
    <name type="scientific">Labrys wisconsinensis</name>
    <dbReference type="NCBI Taxonomy" id="425677"/>
    <lineage>
        <taxon>Bacteria</taxon>
        <taxon>Pseudomonadati</taxon>
        <taxon>Pseudomonadota</taxon>
        <taxon>Alphaproteobacteria</taxon>
        <taxon>Hyphomicrobiales</taxon>
        <taxon>Xanthobacteraceae</taxon>
        <taxon>Labrys</taxon>
    </lineage>
</organism>
<dbReference type="Proteomes" id="UP001242480">
    <property type="component" value="Unassembled WGS sequence"/>
</dbReference>
<gene>
    <name evidence="1" type="ORF">QO011_005700</name>
</gene>
<dbReference type="RefSeq" id="WP_307279823.1">
    <property type="nucleotide sequence ID" value="NZ_JAUSVX010000013.1"/>
</dbReference>